<dbReference type="SUPFAM" id="SSF56024">
    <property type="entry name" value="Phospholipase D/nuclease"/>
    <property type="match status" value="2"/>
</dbReference>
<feature type="active site" evidence="1">
    <location>
        <position position="150"/>
    </location>
</feature>
<dbReference type="Proteomes" id="UP000248856">
    <property type="component" value="Unassembled WGS sequence"/>
</dbReference>
<dbReference type="Gene3D" id="3.30.870.10">
    <property type="entry name" value="Endonuclease Chain A"/>
    <property type="match status" value="2"/>
</dbReference>
<feature type="active site" evidence="1">
    <location>
        <position position="145"/>
    </location>
</feature>
<dbReference type="Pfam" id="PF13091">
    <property type="entry name" value="PLDc_2"/>
    <property type="match status" value="2"/>
</dbReference>
<dbReference type="HAMAP" id="MF_01917">
    <property type="entry name" value="Cardiolipin_synth_ClsB"/>
    <property type="match status" value="1"/>
</dbReference>
<sequence length="441" mass="49115">MTRRGAPAAPPALSPGRPPRRFPLPGRRASAAPALGGGHHVRLLQGSAELFAALVEEMDAAISDIQFETYIFDCTGSGAGIAEALVRAARRGVRVHLVVDGVGTGRLASPWPARFEEAGVRMQVYSPLGPLGLLLPRRWRRLHRKLCVVDGCVLFCGGINVLDDLHDPNYGVLEAPRFDFAVRVEGRLVEEAGEAMEQVWWRLQAVRDARRRRLGDLLRDLREAARSRQAERRAREAAVGPGHGAHAMRAGLLLRDNLRNRSRIERAYRRAIGNARHEIIIANAYFLPGRKLRRALVLAARRGVRVRLLLQGRYEYFMQYHAARPVYGALLAAGVEIHEYAPSFLHAKVAVIDARGEHPWATVGSSNLDPLSMLLAREANVVIEDAAFAAGLRARLVDAMEHAGQRLDPRSYEARPWGQRLRDRIAFGLMRMALWITGRRY</sequence>
<feature type="active site" evidence="1">
    <location>
        <position position="346"/>
    </location>
</feature>
<evidence type="ECO:0000256" key="1">
    <source>
        <dbReference type="HAMAP-Rule" id="MF_01917"/>
    </source>
</evidence>
<dbReference type="NCBIfam" id="NF008427">
    <property type="entry name" value="PRK11263.1"/>
    <property type="match status" value="1"/>
</dbReference>
<feature type="active site" evidence="1">
    <location>
        <position position="353"/>
    </location>
</feature>
<keyword evidence="1" id="KW-0443">Lipid metabolism</keyword>
<dbReference type="CDD" id="cd09159">
    <property type="entry name" value="PLDc_ybhO_like_2"/>
    <property type="match status" value="1"/>
</dbReference>
<dbReference type="GO" id="GO:0005886">
    <property type="term" value="C:plasma membrane"/>
    <property type="evidence" value="ECO:0007669"/>
    <property type="project" value="UniProtKB-SubCell"/>
</dbReference>
<keyword evidence="1" id="KW-1208">Phospholipid metabolism</keyword>
<keyword evidence="5" id="KW-1185">Reference proteome</keyword>
<evidence type="ECO:0000256" key="2">
    <source>
        <dbReference type="SAM" id="MobiDB-lite"/>
    </source>
</evidence>
<comment type="caution">
    <text evidence="4">The sequence shown here is derived from an EMBL/GenBank/DDBJ whole genome shotgun (WGS) entry which is preliminary data.</text>
</comment>
<feature type="active site" evidence="1">
    <location>
        <position position="348"/>
    </location>
</feature>
<accession>A0A328ZET7</accession>
<evidence type="ECO:0000313" key="5">
    <source>
        <dbReference type="Proteomes" id="UP000248856"/>
    </source>
</evidence>
<comment type="catalytic activity">
    <reaction evidence="1">
        <text>2 a 1,2-diacyl-sn-glycero-3-phospho-(1'-sn-glycerol) = a cardiolipin + glycerol</text>
        <dbReference type="Rhea" id="RHEA:31451"/>
        <dbReference type="ChEBI" id="CHEBI:17754"/>
        <dbReference type="ChEBI" id="CHEBI:62237"/>
        <dbReference type="ChEBI" id="CHEBI:64716"/>
    </reaction>
</comment>
<comment type="subcellular location">
    <subcellularLocation>
        <location evidence="1">Cell membrane</location>
        <topology evidence="1">Peripheral membrane protein</topology>
    </subcellularLocation>
</comment>
<keyword evidence="1" id="KW-0444">Lipid biosynthesis</keyword>
<dbReference type="PANTHER" id="PTHR21248:SF22">
    <property type="entry name" value="PHOSPHOLIPASE D"/>
    <property type="match status" value="1"/>
</dbReference>
<keyword evidence="1" id="KW-1003">Cell membrane</keyword>
<comment type="similarity">
    <text evidence="1">Belongs to the phospholipase D family. Cardiolipin synthase subfamily. ClsB sub-subfamily.</text>
</comment>
<feature type="active site" evidence="1">
    <location>
        <position position="143"/>
    </location>
</feature>
<dbReference type="PANTHER" id="PTHR21248">
    <property type="entry name" value="CARDIOLIPIN SYNTHASE"/>
    <property type="match status" value="1"/>
</dbReference>
<name>A0A328ZET7_9BURK</name>
<organism evidence="4 5">
    <name type="scientific">Paracidovorax anthurii</name>
    <dbReference type="NCBI Taxonomy" id="78229"/>
    <lineage>
        <taxon>Bacteria</taxon>
        <taxon>Pseudomonadati</taxon>
        <taxon>Pseudomonadota</taxon>
        <taxon>Betaproteobacteria</taxon>
        <taxon>Burkholderiales</taxon>
        <taxon>Comamonadaceae</taxon>
        <taxon>Paracidovorax</taxon>
    </lineage>
</organism>
<evidence type="ECO:0000313" key="4">
    <source>
        <dbReference type="EMBL" id="RAR84194.1"/>
    </source>
</evidence>
<comment type="function">
    <text evidence="1">Catalyzes the phosphatidyl group transfer from one phosphatidylglycerol molecule to another to form cardiolipin (CL) (diphosphatidylglycerol) and glycerol.</text>
</comment>
<dbReference type="GO" id="GO:0032049">
    <property type="term" value="P:cardiolipin biosynthetic process"/>
    <property type="evidence" value="ECO:0007669"/>
    <property type="project" value="InterPro"/>
</dbReference>
<dbReference type="InterPro" id="IPR025202">
    <property type="entry name" value="PLD-like_dom"/>
</dbReference>
<dbReference type="EMBL" id="QLTA01000012">
    <property type="protein sequence ID" value="RAR84194.1"/>
    <property type="molecule type" value="Genomic_DNA"/>
</dbReference>
<feature type="compositionally biased region" description="Pro residues" evidence="2">
    <location>
        <begin position="8"/>
        <end position="17"/>
    </location>
</feature>
<dbReference type="InterPro" id="IPR030872">
    <property type="entry name" value="Cardiolipin_synth_ClsB"/>
</dbReference>
<dbReference type="GO" id="GO:0008808">
    <property type="term" value="F:cardiolipin synthase activity"/>
    <property type="evidence" value="ECO:0007669"/>
    <property type="project" value="InterPro"/>
</dbReference>
<proteinExistence type="inferred from homology"/>
<evidence type="ECO:0000259" key="3">
    <source>
        <dbReference type="PROSITE" id="PS50035"/>
    </source>
</evidence>
<protein>
    <recommendedName>
        <fullName evidence="1">Cardiolipin synthase B</fullName>
        <shortName evidence="1">CL synthase</shortName>
        <ecNumber evidence="1">2.7.8.-</ecNumber>
    </recommendedName>
</protein>
<keyword evidence="1" id="KW-0594">Phospholipid biosynthesis</keyword>
<feature type="region of interest" description="Disordered" evidence="2">
    <location>
        <begin position="1"/>
        <end position="29"/>
    </location>
</feature>
<dbReference type="AlphaFoldDB" id="A0A328ZET7"/>
<dbReference type="InterPro" id="IPR001736">
    <property type="entry name" value="PLipase_D/transphosphatidylase"/>
</dbReference>
<keyword evidence="1" id="KW-0808">Transferase</keyword>
<keyword evidence="1" id="KW-0472">Membrane</keyword>
<dbReference type="PROSITE" id="PS50035">
    <property type="entry name" value="PLD"/>
    <property type="match status" value="1"/>
</dbReference>
<dbReference type="EC" id="2.7.8.-" evidence="1"/>
<feature type="domain" description="PLD phosphodiesterase" evidence="3">
    <location>
        <begin position="341"/>
        <end position="372"/>
    </location>
</feature>
<reference evidence="4 5" key="1">
    <citation type="submission" date="2018-06" db="EMBL/GenBank/DDBJ databases">
        <title>Genomic Encyclopedia of Archaeal and Bacterial Type Strains, Phase II (KMG-II): from individual species to whole genera.</title>
        <authorList>
            <person name="Goeker M."/>
        </authorList>
    </citation>
    <scope>NUCLEOTIDE SEQUENCE [LARGE SCALE GENOMIC DNA]</scope>
    <source>
        <strain evidence="4 5">CFPB 3232</strain>
    </source>
</reference>
<gene>
    <name evidence="1" type="primary">clsB</name>
    <name evidence="4" type="ORF">AX018_10125</name>
</gene>